<dbReference type="EMBL" id="CAJOBC010087604">
    <property type="protein sequence ID" value="CAF4358778.1"/>
    <property type="molecule type" value="Genomic_DNA"/>
</dbReference>
<proteinExistence type="predicted"/>
<keyword evidence="4" id="KW-1185">Reference proteome</keyword>
<dbReference type="PANTHER" id="PTHR43404">
    <property type="entry name" value="LIPOPOLYSACCHARIDE CHOLINEPHOSPHOTRANSFERASE LICD"/>
    <property type="match status" value="1"/>
</dbReference>
<name>A0A815SXZ1_9BILA</name>
<comment type="caution">
    <text evidence="2">The sequence shown here is derived from an EMBL/GenBank/DDBJ whole genome shotgun (WGS) entry which is preliminary data.</text>
</comment>
<evidence type="ECO:0000313" key="3">
    <source>
        <dbReference type="EMBL" id="CAF4358778.1"/>
    </source>
</evidence>
<organism evidence="2 4">
    <name type="scientific">Didymodactylos carnosus</name>
    <dbReference type="NCBI Taxonomy" id="1234261"/>
    <lineage>
        <taxon>Eukaryota</taxon>
        <taxon>Metazoa</taxon>
        <taxon>Spiralia</taxon>
        <taxon>Gnathifera</taxon>
        <taxon>Rotifera</taxon>
        <taxon>Eurotatoria</taxon>
        <taxon>Bdelloidea</taxon>
        <taxon>Philodinida</taxon>
        <taxon>Philodinidae</taxon>
        <taxon>Didymodactylos</taxon>
    </lineage>
</organism>
<dbReference type="InterPro" id="IPR007074">
    <property type="entry name" value="LicD/FKTN/FKRP_NTP_transf"/>
</dbReference>
<dbReference type="Proteomes" id="UP000663829">
    <property type="component" value="Unassembled WGS sequence"/>
</dbReference>
<dbReference type="Pfam" id="PF04991">
    <property type="entry name" value="LicD"/>
    <property type="match status" value="1"/>
</dbReference>
<dbReference type="AlphaFoldDB" id="A0A815SXZ1"/>
<dbReference type="PANTHER" id="PTHR43404:SF1">
    <property type="entry name" value="MNN4P"/>
    <property type="match status" value="1"/>
</dbReference>
<dbReference type="InterPro" id="IPR052942">
    <property type="entry name" value="LPS_cholinephosphotransferase"/>
</dbReference>
<evidence type="ECO:0000259" key="1">
    <source>
        <dbReference type="Pfam" id="PF04991"/>
    </source>
</evidence>
<dbReference type="EMBL" id="CAJNOQ010022098">
    <property type="protein sequence ID" value="CAF1496299.1"/>
    <property type="molecule type" value="Genomic_DNA"/>
</dbReference>
<gene>
    <name evidence="2" type="ORF">GPM918_LOCUS36482</name>
    <name evidence="3" type="ORF">SRO942_LOCUS37223</name>
</gene>
<reference evidence="2" key="1">
    <citation type="submission" date="2021-02" db="EMBL/GenBank/DDBJ databases">
        <authorList>
            <person name="Nowell W R."/>
        </authorList>
    </citation>
    <scope>NUCLEOTIDE SEQUENCE</scope>
</reference>
<evidence type="ECO:0000313" key="4">
    <source>
        <dbReference type="Proteomes" id="UP000663829"/>
    </source>
</evidence>
<accession>A0A815SXZ1</accession>
<protein>
    <recommendedName>
        <fullName evidence="1">LicD/FKTN/FKRP nucleotidyltransferase domain-containing protein</fullName>
    </recommendedName>
</protein>
<dbReference type="Proteomes" id="UP000681722">
    <property type="component" value="Unassembled WGS sequence"/>
</dbReference>
<dbReference type="GO" id="GO:0009100">
    <property type="term" value="P:glycoprotein metabolic process"/>
    <property type="evidence" value="ECO:0007669"/>
    <property type="project" value="UniProtKB-ARBA"/>
</dbReference>
<feature type="domain" description="LicD/FKTN/FKRP nucleotidyltransferase" evidence="1">
    <location>
        <begin position="59"/>
        <end position="176"/>
    </location>
</feature>
<evidence type="ECO:0000313" key="2">
    <source>
        <dbReference type="EMBL" id="CAF1496299.1"/>
    </source>
</evidence>
<dbReference type="OrthoDB" id="444255at2759"/>
<sequence>MVTRVDDIPSVHDDGNQTFDENVRIKQALTQIPRCAPDDHARHLVLLTVLRAWAHFACEHNLQYWIAYGTLVGYVQRRGLLPHDPDIDVLMMARDTPKLVAIATLLYSNLTLLNSSMYKLKVHPQWYIVQYSNRSYFHSQGIHFVAPNARFVHRERACHVDIYPTYDYHPDQSNSSTNTSTILSEYDRNYYWKPYPRKWTFPLRSCEFSGIRLLCPAQPEKLVAAFYGQTALFQSDKSCIKGKWTRKR</sequence>